<dbReference type="AlphaFoldDB" id="A0A6G5A357"/>
<proteinExistence type="predicted"/>
<evidence type="ECO:0000256" key="1">
    <source>
        <dbReference type="SAM" id="SignalP"/>
    </source>
</evidence>
<reference evidence="2" key="1">
    <citation type="submission" date="2020-03" db="EMBL/GenBank/DDBJ databases">
        <title>A transcriptome and proteome of the tick Rhipicephalus microplus shaped by the genetic composition of its hosts and developmental stage.</title>
        <authorList>
            <person name="Garcia G.R."/>
            <person name="Ribeiro J.M.C."/>
            <person name="Maruyama S.R."/>
            <person name="Gardinasse L.G."/>
            <person name="Nelson K."/>
            <person name="Ferreira B.R."/>
            <person name="Andrade T.G."/>
            <person name="Santos I.K.F.M."/>
        </authorList>
    </citation>
    <scope>NUCLEOTIDE SEQUENCE</scope>
    <source>
        <strain evidence="2">NSGR</strain>
        <tissue evidence="2">Salivary glands</tissue>
    </source>
</reference>
<dbReference type="EMBL" id="GIKN01002946">
    <property type="protein sequence ID" value="NIE45219.1"/>
    <property type="molecule type" value="Transcribed_RNA"/>
</dbReference>
<sequence length="86" mass="9382">MSDVRAAFVLFCLLADCGKVHCTKGCSHLSVSSCTVREARLSPRSRCCRDIMCLGSSPLPSHDCVRGKKNCGFLFLYVCTHAPPQC</sequence>
<organism evidence="2">
    <name type="scientific">Rhipicephalus microplus</name>
    <name type="common">Cattle tick</name>
    <name type="synonym">Boophilus microplus</name>
    <dbReference type="NCBI Taxonomy" id="6941"/>
    <lineage>
        <taxon>Eukaryota</taxon>
        <taxon>Metazoa</taxon>
        <taxon>Ecdysozoa</taxon>
        <taxon>Arthropoda</taxon>
        <taxon>Chelicerata</taxon>
        <taxon>Arachnida</taxon>
        <taxon>Acari</taxon>
        <taxon>Parasitiformes</taxon>
        <taxon>Ixodida</taxon>
        <taxon>Ixodoidea</taxon>
        <taxon>Ixodidae</taxon>
        <taxon>Rhipicephalinae</taxon>
        <taxon>Rhipicephalus</taxon>
        <taxon>Boophilus</taxon>
    </lineage>
</organism>
<accession>A0A6G5A357</accession>
<name>A0A6G5A357_RHIMP</name>
<evidence type="ECO:0000313" key="2">
    <source>
        <dbReference type="EMBL" id="NIE45219.1"/>
    </source>
</evidence>
<feature type="chain" id="PRO_5026161302" evidence="1">
    <location>
        <begin position="23"/>
        <end position="86"/>
    </location>
</feature>
<protein>
    <submittedName>
        <fullName evidence="2">Putative secreted protein</fullName>
    </submittedName>
</protein>
<feature type="signal peptide" evidence="1">
    <location>
        <begin position="1"/>
        <end position="22"/>
    </location>
</feature>
<keyword evidence="1" id="KW-0732">Signal</keyword>